<sequence>MGEATRRDALRLRIVSALVLGPLVLAAVALGWPWFDLLVAGCAAVMAWEWSTVCCGRRGRRGAILIVVVTVAPLMVEPLGAWSLLVPVAGLLPALYRVRVEHSRPLWMAAGSLYIGLPAIAMAWVRLEAGWETVLWLFIVVWTTDIAAYAFGRQIGGPRLWPRVSPKKTWAGLIGGVVSAGVAGTLVALALGASALGAVLAFGLVLGIVSQGGDLFESAFKRRFRVKDSGDLIPGHGGLLDRADGLIAATPVVALAVLLMQGGLTTW</sequence>
<evidence type="ECO:0000256" key="23">
    <source>
        <dbReference type="ARBA" id="ARBA00033406"/>
    </source>
</evidence>
<keyword evidence="13 24" id="KW-1133">Transmembrane helix</keyword>
<feature type="transmembrane region" description="Helical" evidence="24">
    <location>
        <begin position="133"/>
        <end position="151"/>
    </location>
</feature>
<evidence type="ECO:0000256" key="20">
    <source>
        <dbReference type="ARBA" id="ARBA00032253"/>
    </source>
</evidence>
<keyword evidence="14" id="KW-0443">Lipid metabolism</keyword>
<dbReference type="AlphaFoldDB" id="A0A7W6WKB8"/>
<feature type="transmembrane region" description="Helical" evidence="24">
    <location>
        <begin position="197"/>
        <end position="216"/>
    </location>
</feature>
<comment type="pathway">
    <text evidence="3">Phospholipid metabolism; CDP-diacylglycerol biosynthesis; CDP-diacylglycerol from sn-glycerol 3-phosphate: step 3/3.</text>
</comment>
<keyword evidence="15 24" id="KW-0472">Membrane</keyword>
<keyword evidence="9" id="KW-0444">Lipid biosynthesis</keyword>
<keyword evidence="16" id="KW-0594">Phospholipid biosynthesis</keyword>
<evidence type="ECO:0000256" key="13">
    <source>
        <dbReference type="ARBA" id="ARBA00022989"/>
    </source>
</evidence>
<dbReference type="GO" id="GO:0016024">
    <property type="term" value="P:CDP-diacylglycerol biosynthetic process"/>
    <property type="evidence" value="ECO:0007669"/>
    <property type="project" value="TreeGrafter"/>
</dbReference>
<proteinExistence type="inferred from homology"/>
<evidence type="ECO:0000256" key="1">
    <source>
        <dbReference type="ARBA" id="ARBA00001698"/>
    </source>
</evidence>
<feature type="transmembrane region" description="Helical" evidence="24">
    <location>
        <begin position="171"/>
        <end position="191"/>
    </location>
</feature>
<dbReference type="Pfam" id="PF01148">
    <property type="entry name" value="CTP_transf_1"/>
    <property type="match status" value="1"/>
</dbReference>
<dbReference type="GO" id="GO:0004605">
    <property type="term" value="F:phosphatidate cytidylyltransferase activity"/>
    <property type="evidence" value="ECO:0007669"/>
    <property type="project" value="UniProtKB-EC"/>
</dbReference>
<dbReference type="Proteomes" id="UP000555728">
    <property type="component" value="Unassembled WGS sequence"/>
</dbReference>
<gene>
    <name evidence="25" type="ORF">GGD88_001318</name>
</gene>
<comment type="pathway">
    <text evidence="4">Lipid metabolism.</text>
</comment>
<dbReference type="PANTHER" id="PTHR46382">
    <property type="entry name" value="PHOSPHATIDATE CYTIDYLYLTRANSFERASE"/>
    <property type="match status" value="1"/>
</dbReference>
<evidence type="ECO:0000256" key="10">
    <source>
        <dbReference type="ARBA" id="ARBA00022679"/>
    </source>
</evidence>
<dbReference type="EMBL" id="JACIGI010000008">
    <property type="protein sequence ID" value="MBB4285599.1"/>
    <property type="molecule type" value="Genomic_DNA"/>
</dbReference>
<evidence type="ECO:0000256" key="24">
    <source>
        <dbReference type="SAM" id="Phobius"/>
    </source>
</evidence>
<name>A0A7W6WKB8_9PROT</name>
<evidence type="ECO:0000256" key="9">
    <source>
        <dbReference type="ARBA" id="ARBA00022516"/>
    </source>
</evidence>
<keyword evidence="8" id="KW-1003">Cell membrane</keyword>
<evidence type="ECO:0000256" key="2">
    <source>
        <dbReference type="ARBA" id="ARBA00004651"/>
    </source>
</evidence>
<evidence type="ECO:0000256" key="11">
    <source>
        <dbReference type="ARBA" id="ARBA00022692"/>
    </source>
</evidence>
<evidence type="ECO:0000256" key="21">
    <source>
        <dbReference type="ARBA" id="ARBA00032396"/>
    </source>
</evidence>
<comment type="caution">
    <text evidence="25">The sequence shown here is derived from an EMBL/GenBank/DDBJ whole genome shotgun (WGS) entry which is preliminary data.</text>
</comment>
<evidence type="ECO:0000256" key="14">
    <source>
        <dbReference type="ARBA" id="ARBA00023098"/>
    </source>
</evidence>
<organism evidence="25 26">
    <name type="scientific">Roseospira goensis</name>
    <dbReference type="NCBI Taxonomy" id="391922"/>
    <lineage>
        <taxon>Bacteria</taxon>
        <taxon>Pseudomonadati</taxon>
        <taxon>Pseudomonadota</taxon>
        <taxon>Alphaproteobacteria</taxon>
        <taxon>Rhodospirillales</taxon>
        <taxon>Rhodospirillaceae</taxon>
        <taxon>Roseospira</taxon>
    </lineage>
</organism>
<evidence type="ECO:0000256" key="18">
    <source>
        <dbReference type="ARBA" id="ARBA00029893"/>
    </source>
</evidence>
<evidence type="ECO:0000256" key="22">
    <source>
        <dbReference type="ARBA" id="ARBA00032743"/>
    </source>
</evidence>
<keyword evidence="11 24" id="KW-0812">Transmembrane</keyword>
<dbReference type="PANTHER" id="PTHR46382:SF1">
    <property type="entry name" value="PHOSPHATIDATE CYTIDYLYLTRANSFERASE"/>
    <property type="match status" value="1"/>
</dbReference>
<feature type="transmembrane region" description="Helical" evidence="24">
    <location>
        <begin position="12"/>
        <end position="35"/>
    </location>
</feature>
<evidence type="ECO:0000313" key="25">
    <source>
        <dbReference type="EMBL" id="MBB4285599.1"/>
    </source>
</evidence>
<dbReference type="RefSeq" id="WP_184433065.1">
    <property type="nucleotide sequence ID" value="NZ_JACIGI010000008.1"/>
</dbReference>
<dbReference type="GO" id="GO:0005886">
    <property type="term" value="C:plasma membrane"/>
    <property type="evidence" value="ECO:0007669"/>
    <property type="project" value="UniProtKB-SubCell"/>
</dbReference>
<protein>
    <recommendedName>
        <fullName evidence="7">Phosphatidate cytidylyltransferase</fullName>
        <ecNumber evidence="6">2.7.7.41</ecNumber>
    </recommendedName>
    <alternativeName>
        <fullName evidence="20">CDP-DAG synthase</fullName>
    </alternativeName>
    <alternativeName>
        <fullName evidence="22">CDP-DG synthase</fullName>
    </alternativeName>
    <alternativeName>
        <fullName evidence="18">CDP-diacylglycerol synthase</fullName>
    </alternativeName>
    <alternativeName>
        <fullName evidence="21">CDP-diglyceride pyrophosphorylase</fullName>
    </alternativeName>
    <alternativeName>
        <fullName evidence="23">CDP-diglyceride synthase</fullName>
    </alternativeName>
    <alternativeName>
        <fullName evidence="19">CTP:phosphatidate cytidylyltransferase</fullName>
    </alternativeName>
</protein>
<evidence type="ECO:0000256" key="17">
    <source>
        <dbReference type="ARBA" id="ARBA00023264"/>
    </source>
</evidence>
<evidence type="ECO:0000256" key="7">
    <source>
        <dbReference type="ARBA" id="ARBA00019373"/>
    </source>
</evidence>
<comment type="catalytic activity">
    <reaction evidence="1">
        <text>a 1,2-diacyl-sn-glycero-3-phosphate + CTP + H(+) = a CDP-1,2-diacyl-sn-glycerol + diphosphate</text>
        <dbReference type="Rhea" id="RHEA:16229"/>
        <dbReference type="ChEBI" id="CHEBI:15378"/>
        <dbReference type="ChEBI" id="CHEBI:33019"/>
        <dbReference type="ChEBI" id="CHEBI:37563"/>
        <dbReference type="ChEBI" id="CHEBI:58332"/>
        <dbReference type="ChEBI" id="CHEBI:58608"/>
        <dbReference type="EC" id="2.7.7.41"/>
    </reaction>
</comment>
<comment type="subcellular location">
    <subcellularLocation>
        <location evidence="2">Cell membrane</location>
        <topology evidence="2">Multi-pass membrane protein</topology>
    </subcellularLocation>
</comment>
<accession>A0A7W6WKB8</accession>
<keyword evidence="26" id="KW-1185">Reference proteome</keyword>
<evidence type="ECO:0000256" key="12">
    <source>
        <dbReference type="ARBA" id="ARBA00022695"/>
    </source>
</evidence>
<evidence type="ECO:0000256" key="16">
    <source>
        <dbReference type="ARBA" id="ARBA00023209"/>
    </source>
</evidence>
<keyword evidence="12 25" id="KW-0548">Nucleotidyltransferase</keyword>
<feature type="transmembrane region" description="Helical" evidence="24">
    <location>
        <begin position="105"/>
        <end position="127"/>
    </location>
</feature>
<keyword evidence="10 25" id="KW-0808">Transferase</keyword>
<evidence type="ECO:0000256" key="6">
    <source>
        <dbReference type="ARBA" id="ARBA00012487"/>
    </source>
</evidence>
<dbReference type="EC" id="2.7.7.41" evidence="6"/>
<evidence type="ECO:0000256" key="19">
    <source>
        <dbReference type="ARBA" id="ARBA00031825"/>
    </source>
</evidence>
<reference evidence="25 26" key="1">
    <citation type="submission" date="2020-08" db="EMBL/GenBank/DDBJ databases">
        <title>Genome sequencing of Purple Non-Sulfur Bacteria from various extreme environments.</title>
        <authorList>
            <person name="Mayer M."/>
        </authorList>
    </citation>
    <scope>NUCLEOTIDE SEQUENCE [LARGE SCALE GENOMIC DNA]</scope>
    <source>
        <strain evidence="25 26">JA135</strain>
    </source>
</reference>
<feature type="transmembrane region" description="Helical" evidence="24">
    <location>
        <begin position="246"/>
        <end position="264"/>
    </location>
</feature>
<evidence type="ECO:0000256" key="8">
    <source>
        <dbReference type="ARBA" id="ARBA00022475"/>
    </source>
</evidence>
<comment type="similarity">
    <text evidence="5">Belongs to the CDS family.</text>
</comment>
<evidence type="ECO:0000256" key="15">
    <source>
        <dbReference type="ARBA" id="ARBA00023136"/>
    </source>
</evidence>
<keyword evidence="17" id="KW-1208">Phospholipid metabolism</keyword>
<evidence type="ECO:0000256" key="4">
    <source>
        <dbReference type="ARBA" id="ARBA00005189"/>
    </source>
</evidence>
<evidence type="ECO:0000313" key="26">
    <source>
        <dbReference type="Proteomes" id="UP000555728"/>
    </source>
</evidence>
<evidence type="ECO:0000256" key="5">
    <source>
        <dbReference type="ARBA" id="ARBA00010185"/>
    </source>
</evidence>
<evidence type="ECO:0000256" key="3">
    <source>
        <dbReference type="ARBA" id="ARBA00005119"/>
    </source>
</evidence>